<organism evidence="3 4">
    <name type="scientific">Frankliniella occidentalis</name>
    <name type="common">Western flower thrips</name>
    <name type="synonym">Euthrips occidentalis</name>
    <dbReference type="NCBI Taxonomy" id="133901"/>
    <lineage>
        <taxon>Eukaryota</taxon>
        <taxon>Metazoa</taxon>
        <taxon>Ecdysozoa</taxon>
        <taxon>Arthropoda</taxon>
        <taxon>Hexapoda</taxon>
        <taxon>Insecta</taxon>
        <taxon>Pterygota</taxon>
        <taxon>Neoptera</taxon>
        <taxon>Paraneoptera</taxon>
        <taxon>Thysanoptera</taxon>
        <taxon>Terebrantia</taxon>
        <taxon>Thripoidea</taxon>
        <taxon>Thripidae</taxon>
        <taxon>Frankliniella</taxon>
    </lineage>
</organism>
<evidence type="ECO:0000256" key="1">
    <source>
        <dbReference type="ARBA" id="ARBA00004496"/>
    </source>
</evidence>
<protein>
    <submittedName>
        <fullName evidence="4">Uncharacterized protein LOC127750272</fullName>
    </submittedName>
</protein>
<dbReference type="KEGG" id="foc:127750272"/>
<reference evidence="4" key="1">
    <citation type="submission" date="2025-08" db="UniProtKB">
        <authorList>
            <consortium name="RefSeq"/>
        </authorList>
    </citation>
    <scope>IDENTIFICATION</scope>
    <source>
        <tissue evidence="4">Whole organism</tissue>
    </source>
</reference>
<evidence type="ECO:0000256" key="2">
    <source>
        <dbReference type="ARBA" id="ARBA00022490"/>
    </source>
</evidence>
<dbReference type="GeneID" id="127750272"/>
<keyword evidence="2" id="KW-0963">Cytoplasm</keyword>
<dbReference type="Proteomes" id="UP000504606">
    <property type="component" value="Unplaced"/>
</dbReference>
<dbReference type="PANTHER" id="PTHR46006:SF5">
    <property type="entry name" value="DH DOMAIN-CONTAINING PROTEIN"/>
    <property type="match status" value="1"/>
</dbReference>
<accession>A0A9C6X1J4</accession>
<name>A0A9C6X1J4_FRAOC</name>
<dbReference type="GO" id="GO:0035025">
    <property type="term" value="P:positive regulation of Rho protein signal transduction"/>
    <property type="evidence" value="ECO:0007669"/>
    <property type="project" value="TreeGrafter"/>
</dbReference>
<dbReference type="RefSeq" id="XP_052127402.1">
    <property type="nucleotide sequence ID" value="XM_052271442.1"/>
</dbReference>
<evidence type="ECO:0000313" key="3">
    <source>
        <dbReference type="Proteomes" id="UP000504606"/>
    </source>
</evidence>
<dbReference type="GO" id="GO:0005737">
    <property type="term" value="C:cytoplasm"/>
    <property type="evidence" value="ECO:0007669"/>
    <property type="project" value="UniProtKB-SubCell"/>
</dbReference>
<keyword evidence="3" id="KW-1185">Reference proteome</keyword>
<dbReference type="PANTHER" id="PTHR46006">
    <property type="entry name" value="RHO GUANINE NUCLEOTIDE EXCHANGE FACTOR AT 64C, ISOFORM A"/>
    <property type="match status" value="1"/>
</dbReference>
<dbReference type="OrthoDB" id="2015333at2759"/>
<dbReference type="AlphaFoldDB" id="A0A9C6X1J4"/>
<evidence type="ECO:0000313" key="4">
    <source>
        <dbReference type="RefSeq" id="XP_052127402.1"/>
    </source>
</evidence>
<comment type="subcellular location">
    <subcellularLocation>
        <location evidence="1">Cytoplasm</location>
    </subcellularLocation>
</comment>
<gene>
    <name evidence="4" type="primary">LOC127750272</name>
</gene>
<proteinExistence type="predicted"/>
<dbReference type="InterPro" id="IPR051480">
    <property type="entry name" value="Endocytic_GEF_Adapter"/>
</dbReference>
<sequence length="109" mass="12864">MASSPLLSFLDPRLAEHHFIKETFQHTLTVLQDPLFLDKCMVCCEVDWDDYFEVQELATKDSFVFKAEDVERTRTWYRQLQVHAQGLGSWRKRRNALANIMINGMQLRS</sequence>